<sequence>MGSTGLESGWHVPKTADCKAIITNLESNPGKTWSLNVDTKERELAVHGTCAISVWNPLEEEITVGEEDLIYVLDTLTSSFSRRGYTKGNGTLFCHEDEEGEKKDLEFKVDYPEEKDLVKEGGKKEEVFVGDLRV</sequence>
<name>A0AAV9G529_9PEZI</name>
<gene>
    <name evidence="2" type="ORF">QBC34DRAFT_418576</name>
</gene>
<dbReference type="Pfam" id="PF14856">
    <property type="entry name" value="Hce2"/>
    <property type="match status" value="1"/>
</dbReference>
<dbReference type="Proteomes" id="UP001321760">
    <property type="component" value="Unassembled WGS sequence"/>
</dbReference>
<proteinExistence type="predicted"/>
<evidence type="ECO:0000313" key="2">
    <source>
        <dbReference type="EMBL" id="KAK4442543.1"/>
    </source>
</evidence>
<reference evidence="2" key="2">
    <citation type="submission" date="2023-05" db="EMBL/GenBank/DDBJ databases">
        <authorList>
            <consortium name="Lawrence Berkeley National Laboratory"/>
            <person name="Steindorff A."/>
            <person name="Hensen N."/>
            <person name="Bonometti L."/>
            <person name="Westerberg I."/>
            <person name="Brannstrom I.O."/>
            <person name="Guillou S."/>
            <person name="Cros-Aarteil S."/>
            <person name="Calhoun S."/>
            <person name="Haridas S."/>
            <person name="Kuo A."/>
            <person name="Mondo S."/>
            <person name="Pangilinan J."/>
            <person name="Riley R."/>
            <person name="Labutti K."/>
            <person name="Andreopoulos B."/>
            <person name="Lipzen A."/>
            <person name="Chen C."/>
            <person name="Yanf M."/>
            <person name="Daum C."/>
            <person name="Ng V."/>
            <person name="Clum A."/>
            <person name="Ohm R."/>
            <person name="Martin F."/>
            <person name="Silar P."/>
            <person name="Natvig D."/>
            <person name="Lalanne C."/>
            <person name="Gautier V."/>
            <person name="Ament-Velasquez S.L."/>
            <person name="Kruys A."/>
            <person name="Hutchinson M.I."/>
            <person name="Powell A.J."/>
            <person name="Barry K."/>
            <person name="Miller A.N."/>
            <person name="Grigoriev I.V."/>
            <person name="Debuchy R."/>
            <person name="Gladieux P."/>
            <person name="Thoren M.H."/>
            <person name="Johannesson H."/>
        </authorList>
    </citation>
    <scope>NUCLEOTIDE SEQUENCE</scope>
    <source>
        <strain evidence="2">PSN243</strain>
    </source>
</reference>
<comment type="caution">
    <text evidence="2">The sequence shown here is derived from an EMBL/GenBank/DDBJ whole genome shotgun (WGS) entry which is preliminary data.</text>
</comment>
<organism evidence="2 3">
    <name type="scientific">Podospora aff. communis PSN243</name>
    <dbReference type="NCBI Taxonomy" id="3040156"/>
    <lineage>
        <taxon>Eukaryota</taxon>
        <taxon>Fungi</taxon>
        <taxon>Dikarya</taxon>
        <taxon>Ascomycota</taxon>
        <taxon>Pezizomycotina</taxon>
        <taxon>Sordariomycetes</taxon>
        <taxon>Sordariomycetidae</taxon>
        <taxon>Sordariales</taxon>
        <taxon>Podosporaceae</taxon>
        <taxon>Podospora</taxon>
    </lineage>
</organism>
<evidence type="ECO:0000259" key="1">
    <source>
        <dbReference type="Pfam" id="PF14856"/>
    </source>
</evidence>
<protein>
    <recommendedName>
        <fullName evidence="1">Ecp2 effector protein-like domain-containing protein</fullName>
    </recommendedName>
</protein>
<dbReference type="InterPro" id="IPR029226">
    <property type="entry name" value="Ecp2-like"/>
</dbReference>
<feature type="domain" description="Ecp2 effector protein-like" evidence="1">
    <location>
        <begin position="10"/>
        <end position="94"/>
    </location>
</feature>
<accession>A0AAV9G529</accession>
<evidence type="ECO:0000313" key="3">
    <source>
        <dbReference type="Proteomes" id="UP001321760"/>
    </source>
</evidence>
<dbReference type="EMBL" id="MU866013">
    <property type="protein sequence ID" value="KAK4442543.1"/>
    <property type="molecule type" value="Genomic_DNA"/>
</dbReference>
<reference evidence="2" key="1">
    <citation type="journal article" date="2023" name="Mol. Phylogenet. Evol.">
        <title>Genome-scale phylogeny and comparative genomics of the fungal order Sordariales.</title>
        <authorList>
            <person name="Hensen N."/>
            <person name="Bonometti L."/>
            <person name="Westerberg I."/>
            <person name="Brannstrom I.O."/>
            <person name="Guillou S."/>
            <person name="Cros-Aarteil S."/>
            <person name="Calhoun S."/>
            <person name="Haridas S."/>
            <person name="Kuo A."/>
            <person name="Mondo S."/>
            <person name="Pangilinan J."/>
            <person name="Riley R."/>
            <person name="LaButti K."/>
            <person name="Andreopoulos B."/>
            <person name="Lipzen A."/>
            <person name="Chen C."/>
            <person name="Yan M."/>
            <person name="Daum C."/>
            <person name="Ng V."/>
            <person name="Clum A."/>
            <person name="Steindorff A."/>
            <person name="Ohm R.A."/>
            <person name="Martin F."/>
            <person name="Silar P."/>
            <person name="Natvig D.O."/>
            <person name="Lalanne C."/>
            <person name="Gautier V."/>
            <person name="Ament-Velasquez S.L."/>
            <person name="Kruys A."/>
            <person name="Hutchinson M.I."/>
            <person name="Powell A.J."/>
            <person name="Barry K."/>
            <person name="Miller A.N."/>
            <person name="Grigoriev I.V."/>
            <person name="Debuchy R."/>
            <person name="Gladieux P."/>
            <person name="Hiltunen Thoren M."/>
            <person name="Johannesson H."/>
        </authorList>
    </citation>
    <scope>NUCLEOTIDE SEQUENCE</scope>
    <source>
        <strain evidence="2">PSN243</strain>
    </source>
</reference>
<dbReference type="AlphaFoldDB" id="A0AAV9G529"/>
<keyword evidence="3" id="KW-1185">Reference proteome</keyword>